<dbReference type="EMBL" id="RDPI01001019">
    <property type="protein sequence ID" value="MBF4376688.1"/>
    <property type="molecule type" value="Genomic_DNA"/>
</dbReference>
<dbReference type="GO" id="GO:0005524">
    <property type="term" value="F:ATP binding"/>
    <property type="evidence" value="ECO:0007669"/>
    <property type="project" value="UniProtKB-KW"/>
</dbReference>
<feature type="non-terminal residue" evidence="1">
    <location>
        <position position="1"/>
    </location>
</feature>
<proteinExistence type="predicted"/>
<evidence type="ECO:0000313" key="2">
    <source>
        <dbReference type="Proteomes" id="UP000726136"/>
    </source>
</evidence>
<keyword evidence="1" id="KW-0547">Nucleotide-binding</keyword>
<protein>
    <submittedName>
        <fullName evidence="1">ATP-binding protein</fullName>
    </submittedName>
</protein>
<keyword evidence="2" id="KW-1185">Reference proteome</keyword>
<keyword evidence="1" id="KW-0067">ATP-binding</keyword>
<evidence type="ECO:0000313" key="1">
    <source>
        <dbReference type="EMBL" id="MBF4376688.1"/>
    </source>
</evidence>
<name>A0ABR9ZE01_VIBAN</name>
<organism evidence="1 2">
    <name type="scientific">Vibrio anguillarum</name>
    <name type="common">Listonella anguillarum</name>
    <dbReference type="NCBI Taxonomy" id="55601"/>
    <lineage>
        <taxon>Bacteria</taxon>
        <taxon>Pseudomonadati</taxon>
        <taxon>Pseudomonadota</taxon>
        <taxon>Gammaproteobacteria</taxon>
        <taxon>Vibrionales</taxon>
        <taxon>Vibrionaceae</taxon>
        <taxon>Vibrio</taxon>
    </lineage>
</organism>
<gene>
    <name evidence="1" type="ORF">EAY46_27290</name>
</gene>
<sequence length="113" mass="12972">DAFEQEESSLCFDKQSQLVALLQQFNIGSDLAPILAKQVMEQFPNEDLFGLVAKVKELKDPTPQIKKKKQKKESGYIPVYIDEDLRVLRDSDPDMNYEALYRSGVIIELSDYL</sequence>
<comment type="caution">
    <text evidence="1">The sequence shown here is derived from an EMBL/GenBank/DDBJ whole genome shotgun (WGS) entry which is preliminary data.</text>
</comment>
<reference evidence="1 2" key="1">
    <citation type="journal article" date="2021" name="PeerJ">
        <title>Analysis of 44 Vibrio anguillarum genomes reveals high genetic diversity.</title>
        <authorList>
            <person name="Hansen M.J."/>
            <person name="Dalsgaard I."/>
        </authorList>
    </citation>
    <scope>NUCLEOTIDE SEQUENCE [LARGE SCALE GENOMIC DNA]</scope>
    <source>
        <strain evidence="1 2">040915-1/1B</strain>
    </source>
</reference>
<accession>A0ABR9ZE01</accession>
<dbReference type="Proteomes" id="UP000726136">
    <property type="component" value="Unassembled WGS sequence"/>
</dbReference>